<dbReference type="PROSITE" id="PS50181">
    <property type="entry name" value="FBOX"/>
    <property type="match status" value="1"/>
</dbReference>
<evidence type="ECO:0000313" key="2">
    <source>
        <dbReference type="Proteomes" id="UP000694920"/>
    </source>
</evidence>
<gene>
    <name evidence="3" type="primary">LOC107268206</name>
</gene>
<dbReference type="Proteomes" id="UP000694920">
    <property type="component" value="Unplaced"/>
</dbReference>
<dbReference type="AlphaFoldDB" id="A0AAJ7BWU0"/>
<dbReference type="GeneID" id="107268206"/>
<name>A0AAJ7BWU0_CEPCN</name>
<feature type="domain" description="F-box" evidence="1">
    <location>
        <begin position="27"/>
        <end position="76"/>
    </location>
</feature>
<dbReference type="InterPro" id="IPR036047">
    <property type="entry name" value="F-box-like_dom_sf"/>
</dbReference>
<organism evidence="2 3">
    <name type="scientific">Cephus cinctus</name>
    <name type="common">Wheat stem sawfly</name>
    <dbReference type="NCBI Taxonomy" id="211228"/>
    <lineage>
        <taxon>Eukaryota</taxon>
        <taxon>Metazoa</taxon>
        <taxon>Ecdysozoa</taxon>
        <taxon>Arthropoda</taxon>
        <taxon>Hexapoda</taxon>
        <taxon>Insecta</taxon>
        <taxon>Pterygota</taxon>
        <taxon>Neoptera</taxon>
        <taxon>Endopterygota</taxon>
        <taxon>Hymenoptera</taxon>
        <taxon>Cephoidea</taxon>
        <taxon>Cephidae</taxon>
        <taxon>Cephus</taxon>
    </lineage>
</organism>
<evidence type="ECO:0000259" key="1">
    <source>
        <dbReference type="PROSITE" id="PS50181"/>
    </source>
</evidence>
<dbReference type="Pfam" id="PF00646">
    <property type="entry name" value="F-box"/>
    <property type="match status" value="1"/>
</dbReference>
<evidence type="ECO:0000313" key="3">
    <source>
        <dbReference type="RefSeq" id="XP_015596235.1"/>
    </source>
</evidence>
<proteinExistence type="predicted"/>
<sequence length="434" mass="49489">MSYAKRLRLSTGTQTRIFTRQSNVTRTHTLDTLPPEVLEMILRLLPLHDVASSVRLVSRQCSIVATSVLNGVFYGAGVRLEAIMSHIESTMPKVATETDLLACSKAFNALELIRAQYRMLRAVTWRYIHPPTREKFPKLCFYAGILLDDLNNLLRLARVKPSALTGSHGPDSCVVCFISLCKRFMNYFEKVSERKVNRSALISGCKAVDVLDCLAEGREVVAFRTSTGRGNRGGIINMRLKYVMRRAWFTCLEVPSAPDENSWRDEQRFMYLRLRRLVGSVNEHLFEKTHYERELLLQTPTIPSPRPPPASTYSGYGEYGGQFFYYGNMNKYAYESKFKFTSVDEPEEDRETETIHGAPCFDLVFFVVLRCSPELAPLAIRSSLKSDDLESPTTNHQQELYLKVDVTCPASVANRLPGHFSWELRSPRRGHRSF</sequence>
<dbReference type="KEGG" id="ccin:107268206"/>
<dbReference type="SUPFAM" id="SSF81383">
    <property type="entry name" value="F-box domain"/>
    <property type="match status" value="1"/>
</dbReference>
<dbReference type="RefSeq" id="XP_015596235.1">
    <property type="nucleotide sequence ID" value="XM_015740749.2"/>
</dbReference>
<reference evidence="3" key="1">
    <citation type="submission" date="2025-08" db="UniProtKB">
        <authorList>
            <consortium name="RefSeq"/>
        </authorList>
    </citation>
    <scope>IDENTIFICATION</scope>
</reference>
<keyword evidence="2" id="KW-1185">Reference proteome</keyword>
<protein>
    <submittedName>
        <fullName evidence="3">Uncharacterized protein LOC107268206</fullName>
    </submittedName>
</protein>
<accession>A0AAJ7BWU0</accession>
<dbReference type="InterPro" id="IPR001810">
    <property type="entry name" value="F-box_dom"/>
</dbReference>